<evidence type="ECO:0000256" key="1">
    <source>
        <dbReference type="SAM" id="MobiDB-lite"/>
    </source>
</evidence>
<dbReference type="AlphaFoldDB" id="A0A1Y2J257"/>
<dbReference type="Proteomes" id="UP000193067">
    <property type="component" value="Unassembled WGS sequence"/>
</dbReference>
<keyword evidence="4" id="KW-1185">Reference proteome</keyword>
<gene>
    <name evidence="3" type="ORF">PYCCODRAFT_1431083</name>
</gene>
<dbReference type="GO" id="GO:0070824">
    <property type="term" value="C:SHREC complex"/>
    <property type="evidence" value="ECO:0007669"/>
    <property type="project" value="InterPro"/>
</dbReference>
<name>A0A1Y2J257_TRAC3</name>
<accession>A0A1Y2J257</accession>
<dbReference type="GO" id="GO:0031934">
    <property type="term" value="C:mating-type region heterochromatin"/>
    <property type="evidence" value="ECO:0007669"/>
    <property type="project" value="TreeGrafter"/>
</dbReference>
<dbReference type="GO" id="GO:0030466">
    <property type="term" value="P:silent mating-type cassette heterochromatin formation"/>
    <property type="evidence" value="ECO:0007669"/>
    <property type="project" value="TreeGrafter"/>
</dbReference>
<dbReference type="InterPro" id="IPR031915">
    <property type="entry name" value="Clr2_N"/>
</dbReference>
<evidence type="ECO:0000313" key="3">
    <source>
        <dbReference type="EMBL" id="OSD06894.1"/>
    </source>
</evidence>
<feature type="compositionally biased region" description="Basic and acidic residues" evidence="1">
    <location>
        <begin position="7"/>
        <end position="16"/>
    </location>
</feature>
<dbReference type="OrthoDB" id="2421327at2759"/>
<dbReference type="PANTHER" id="PTHR38046">
    <property type="entry name" value="CRYPTIC LOCI REGULATOR 2"/>
    <property type="match status" value="1"/>
</dbReference>
<proteinExistence type="predicted"/>
<organism evidence="3 4">
    <name type="scientific">Trametes coccinea (strain BRFM310)</name>
    <name type="common">Pycnoporus coccineus</name>
    <dbReference type="NCBI Taxonomy" id="1353009"/>
    <lineage>
        <taxon>Eukaryota</taxon>
        <taxon>Fungi</taxon>
        <taxon>Dikarya</taxon>
        <taxon>Basidiomycota</taxon>
        <taxon>Agaricomycotina</taxon>
        <taxon>Agaricomycetes</taxon>
        <taxon>Polyporales</taxon>
        <taxon>Polyporaceae</taxon>
        <taxon>Trametes</taxon>
    </lineage>
</organism>
<sequence>MFIVLPTDRRVSDADPGRAPTQRFPARDEQGLVNYYEEADELMERKWREKLGIYLYHHVVKPEMERRGIKPPSKPDKVYLANFPANYTLWVHKKGDPHDPRKDHYLYGSRWVAQFRSPMEFCLHLKWLLEGQPMKRSARPDCRCCYCDGSLSQGEISSALGSYHPSRRDKDKKDKDKDADGKHGKPKTTRNEMVSTNIPFKDYTKLNQAST</sequence>
<dbReference type="EMBL" id="KZ084089">
    <property type="protein sequence ID" value="OSD06894.1"/>
    <property type="molecule type" value="Genomic_DNA"/>
</dbReference>
<dbReference type="STRING" id="1353009.A0A1Y2J257"/>
<protein>
    <recommendedName>
        <fullName evidence="2">Cryptic loci regulator 2 N-terminal domain-containing protein</fullName>
    </recommendedName>
</protein>
<feature type="region of interest" description="Disordered" evidence="1">
    <location>
        <begin position="158"/>
        <end position="211"/>
    </location>
</feature>
<evidence type="ECO:0000259" key="2">
    <source>
        <dbReference type="Pfam" id="PF16761"/>
    </source>
</evidence>
<feature type="region of interest" description="Disordered" evidence="1">
    <location>
        <begin position="1"/>
        <end position="24"/>
    </location>
</feature>
<feature type="domain" description="Cryptic loci regulator 2 N-terminal" evidence="2">
    <location>
        <begin position="80"/>
        <end position="147"/>
    </location>
</feature>
<reference evidence="3 4" key="1">
    <citation type="journal article" date="2015" name="Biotechnol. Biofuels">
        <title>Enhanced degradation of softwood versus hardwood by the white-rot fungus Pycnoporus coccineus.</title>
        <authorList>
            <person name="Couturier M."/>
            <person name="Navarro D."/>
            <person name="Chevret D."/>
            <person name="Henrissat B."/>
            <person name="Piumi F."/>
            <person name="Ruiz-Duenas F.J."/>
            <person name="Martinez A.T."/>
            <person name="Grigoriev I.V."/>
            <person name="Riley R."/>
            <person name="Lipzen A."/>
            <person name="Berrin J.G."/>
            <person name="Master E.R."/>
            <person name="Rosso M.N."/>
        </authorList>
    </citation>
    <scope>NUCLEOTIDE SEQUENCE [LARGE SCALE GENOMIC DNA]</scope>
    <source>
        <strain evidence="3 4">BRFM310</strain>
    </source>
</reference>
<dbReference type="InterPro" id="IPR038986">
    <property type="entry name" value="Clr2"/>
</dbReference>
<feature type="compositionally biased region" description="Basic and acidic residues" evidence="1">
    <location>
        <begin position="166"/>
        <end position="183"/>
    </location>
</feature>
<dbReference type="PANTHER" id="PTHR38046:SF1">
    <property type="entry name" value="CRYPTIC LOCI REGULATOR 2"/>
    <property type="match status" value="1"/>
</dbReference>
<dbReference type="GO" id="GO:0033553">
    <property type="term" value="C:rDNA heterochromatin"/>
    <property type="evidence" value="ECO:0007669"/>
    <property type="project" value="TreeGrafter"/>
</dbReference>
<evidence type="ECO:0000313" key="4">
    <source>
        <dbReference type="Proteomes" id="UP000193067"/>
    </source>
</evidence>
<dbReference type="Pfam" id="PF16761">
    <property type="entry name" value="Clr2_transil"/>
    <property type="match status" value="1"/>
</dbReference>